<feature type="signal peptide" evidence="1">
    <location>
        <begin position="1"/>
        <end position="23"/>
    </location>
</feature>
<accession>A0A0K1EF11</accession>
<dbReference type="RefSeq" id="WP_050431540.1">
    <property type="nucleotide sequence ID" value="NZ_CP012159.1"/>
</dbReference>
<dbReference type="PATRIC" id="fig|52.7.peg.3966"/>
<feature type="chain" id="PRO_5005459373" description="Lipoprotein" evidence="1">
    <location>
        <begin position="24"/>
        <end position="278"/>
    </location>
</feature>
<name>A0A0K1EF11_CHOCO</name>
<sequence length="278" mass="29320">MRTTTRWLILGCTAALSACGAGADEIAEDEPGGVTGALEGDNALSANALSLNALSLNALSLNALSLNALSAESLHALQDAGPTGSLARELMKYLVSCALDGGQRLVFSWRDAGGAPHDEMYPGRLGLAPHWGSEPLGRSSQGMVSACLAARTNFYETPVTISMRSSRGPLKTTLWSSELHEYPQVEGAFWGNLFAEEPSLHACYHTLNVGNSRAQKRDCAAGHQGADGQIVECGPIKIVGPCALACQTLTLGRYYPACLERPGRSMAFTRDVITTALP</sequence>
<keyword evidence="3" id="KW-1185">Reference proteome</keyword>
<dbReference type="Proteomes" id="UP000067626">
    <property type="component" value="Chromosome"/>
</dbReference>
<dbReference type="EMBL" id="CP012159">
    <property type="protein sequence ID" value="AKT39456.1"/>
    <property type="molecule type" value="Genomic_DNA"/>
</dbReference>
<protein>
    <recommendedName>
        <fullName evidence="4">Lipoprotein</fullName>
    </recommendedName>
</protein>
<dbReference type="AlphaFoldDB" id="A0A0K1EF11"/>
<proteinExistence type="predicted"/>
<evidence type="ECO:0008006" key="4">
    <source>
        <dbReference type="Google" id="ProtNLM"/>
    </source>
</evidence>
<dbReference type="STRING" id="52.CMC5_036030"/>
<evidence type="ECO:0000256" key="1">
    <source>
        <dbReference type="SAM" id="SignalP"/>
    </source>
</evidence>
<organism evidence="2 3">
    <name type="scientific">Chondromyces crocatus</name>
    <dbReference type="NCBI Taxonomy" id="52"/>
    <lineage>
        <taxon>Bacteria</taxon>
        <taxon>Pseudomonadati</taxon>
        <taxon>Myxococcota</taxon>
        <taxon>Polyangia</taxon>
        <taxon>Polyangiales</taxon>
        <taxon>Polyangiaceae</taxon>
        <taxon>Chondromyces</taxon>
    </lineage>
</organism>
<reference evidence="2 3" key="1">
    <citation type="submission" date="2015-07" db="EMBL/GenBank/DDBJ databases">
        <title>Genome analysis of myxobacterium Chondromyces crocatus Cm c5 reveals a high potential for natural compound synthesis and the genetic basis for the loss of fruiting body formation.</title>
        <authorList>
            <person name="Zaburannyi N."/>
            <person name="Bunk B."/>
            <person name="Maier J."/>
            <person name="Overmann J."/>
            <person name="Mueller R."/>
        </authorList>
    </citation>
    <scope>NUCLEOTIDE SEQUENCE [LARGE SCALE GENOMIC DNA]</scope>
    <source>
        <strain evidence="2 3">Cm c5</strain>
    </source>
</reference>
<dbReference type="KEGG" id="ccro:CMC5_036030"/>
<gene>
    <name evidence="2" type="ORF">CMC5_036030</name>
</gene>
<keyword evidence="1" id="KW-0732">Signal</keyword>
<evidence type="ECO:0000313" key="2">
    <source>
        <dbReference type="EMBL" id="AKT39456.1"/>
    </source>
</evidence>
<dbReference type="PROSITE" id="PS51257">
    <property type="entry name" value="PROKAR_LIPOPROTEIN"/>
    <property type="match status" value="1"/>
</dbReference>
<evidence type="ECO:0000313" key="3">
    <source>
        <dbReference type="Proteomes" id="UP000067626"/>
    </source>
</evidence>